<evidence type="ECO:0000256" key="1">
    <source>
        <dbReference type="SAM" id="Phobius"/>
    </source>
</evidence>
<feature type="transmembrane region" description="Helical" evidence="1">
    <location>
        <begin position="465"/>
        <end position="485"/>
    </location>
</feature>
<dbReference type="InterPro" id="IPR043993">
    <property type="entry name" value="T4SS_pilin"/>
</dbReference>
<name>A0A1F5IQT1_9BACT</name>
<evidence type="ECO:0000313" key="2">
    <source>
        <dbReference type="EMBL" id="OGE18680.1"/>
    </source>
</evidence>
<dbReference type="Proteomes" id="UP000176336">
    <property type="component" value="Unassembled WGS sequence"/>
</dbReference>
<reference evidence="2 3" key="1">
    <citation type="journal article" date="2016" name="Nat. Commun.">
        <title>Thousands of microbial genomes shed light on interconnected biogeochemical processes in an aquifer system.</title>
        <authorList>
            <person name="Anantharaman K."/>
            <person name="Brown C.T."/>
            <person name="Hug L.A."/>
            <person name="Sharon I."/>
            <person name="Castelle C.J."/>
            <person name="Probst A.J."/>
            <person name="Thomas B.C."/>
            <person name="Singh A."/>
            <person name="Wilkins M.J."/>
            <person name="Karaoz U."/>
            <person name="Brodie E.L."/>
            <person name="Williams K.H."/>
            <person name="Hubbard S.S."/>
            <person name="Banfield J.F."/>
        </authorList>
    </citation>
    <scope>NUCLEOTIDE SEQUENCE [LARGE SCALE GENOMIC DNA]</scope>
</reference>
<feature type="transmembrane region" description="Helical" evidence="1">
    <location>
        <begin position="423"/>
        <end position="444"/>
    </location>
</feature>
<keyword evidence="1" id="KW-0812">Transmembrane</keyword>
<accession>A0A1F5IQT1</accession>
<dbReference type="EMBL" id="MFCR01000011">
    <property type="protein sequence ID" value="OGE18680.1"/>
    <property type="molecule type" value="Genomic_DNA"/>
</dbReference>
<keyword evidence="1" id="KW-1133">Transmembrane helix</keyword>
<proteinExistence type="predicted"/>
<comment type="caution">
    <text evidence="2">The sequence shown here is derived from an EMBL/GenBank/DDBJ whole genome shotgun (WGS) entry which is preliminary data.</text>
</comment>
<dbReference type="Pfam" id="PF18895">
    <property type="entry name" value="T4SS_pilin"/>
    <property type="match status" value="1"/>
</dbReference>
<organism evidence="2 3">
    <name type="scientific">Candidatus Daviesbacteria bacterium RIFCSPHIGHO2_01_FULL_41_23</name>
    <dbReference type="NCBI Taxonomy" id="1797764"/>
    <lineage>
        <taxon>Bacteria</taxon>
        <taxon>Candidatus Daviesiibacteriota</taxon>
    </lineage>
</organism>
<protein>
    <submittedName>
        <fullName evidence="2">Uncharacterized protein</fullName>
    </submittedName>
</protein>
<evidence type="ECO:0000313" key="3">
    <source>
        <dbReference type="Proteomes" id="UP000176336"/>
    </source>
</evidence>
<gene>
    <name evidence="2" type="ORF">A2871_04240</name>
</gene>
<sequence>MSKVFRFFCFILPIIILTLALFTIKAQLAFADRPSFEIIQDPQPFTINKKEISITVKTADNSDFFVEPKYSFAAWTGQLNQSGVCTRINFRGLASDSLTWNTQQITAKFNIPTASCAHEGDTWFFRIWVGDGWDFMGPDDSSSRVLEQDYSFVVAQPNGNIVNISAKNPTVYQGQLPTVIISNVPPGADYTFWWEKDQGVGGLLGVAGYYSSNENKVPGHPLELQFKKPSGDKRKLCMEYGHSLGIPWGNNNCNIKGNFVEFIFKPNESQPSPPSGTAACEILPSANAPLNSDVNMQIKNLPAGTAIRTFVLDKDNNILANLPNQVDNSNSVSFTLLPQATAGIYHAITYFDNPDNIKVCNPDSQFSVGNTLRLPPVNPCGTPEECSGAGGKIIKDCNEPNNPGIPTAIGCIHTSPAVFVKDLLTFLLGISGGLAFLMMLIGAFQMLTSAGNPETLHAGRERLTSAVIGLLIVIFAVLLLQIIGLDILRIPGFGR</sequence>
<keyword evidence="1" id="KW-0472">Membrane</keyword>
<dbReference type="AlphaFoldDB" id="A0A1F5IQT1"/>